<dbReference type="GO" id="GO:0003676">
    <property type="term" value="F:nucleic acid binding"/>
    <property type="evidence" value="ECO:0007669"/>
    <property type="project" value="InterPro"/>
</dbReference>
<sequence>MGWVKLNTDGSMYKAPIKASGGGILRCSNGDWIAGFARKLRNISSTMDELWALRDGLIMAKQLGIVNICIEMDVEFLVYLASNPSVVNLMLEPFLTDCRDLIKTSPNYSVAHVFREANSCVNKLAGWEQSLILISIFCITHWMWRLIYWLERKLALL</sequence>
<evidence type="ECO:0000313" key="2">
    <source>
        <dbReference type="EMBL" id="KAK9998875.1"/>
    </source>
</evidence>
<evidence type="ECO:0000259" key="1">
    <source>
        <dbReference type="Pfam" id="PF13456"/>
    </source>
</evidence>
<dbReference type="InterPro" id="IPR002156">
    <property type="entry name" value="RNaseH_domain"/>
</dbReference>
<dbReference type="Proteomes" id="UP001459277">
    <property type="component" value="Unassembled WGS sequence"/>
</dbReference>
<dbReference type="InterPro" id="IPR012337">
    <property type="entry name" value="RNaseH-like_sf"/>
</dbReference>
<dbReference type="InterPro" id="IPR044730">
    <property type="entry name" value="RNase_H-like_dom_plant"/>
</dbReference>
<keyword evidence="3" id="KW-1185">Reference proteome</keyword>
<dbReference type="PANTHER" id="PTHR47723:SF19">
    <property type="entry name" value="POLYNUCLEOTIDYL TRANSFERASE, RIBONUCLEASE H-LIKE SUPERFAMILY PROTEIN"/>
    <property type="match status" value="1"/>
</dbReference>
<gene>
    <name evidence="2" type="ORF">SO802_018478</name>
</gene>
<feature type="domain" description="RNase H type-1" evidence="1">
    <location>
        <begin position="7"/>
        <end position="125"/>
    </location>
</feature>
<comment type="caution">
    <text evidence="2">The sequence shown here is derived from an EMBL/GenBank/DDBJ whole genome shotgun (WGS) entry which is preliminary data.</text>
</comment>
<dbReference type="InterPro" id="IPR053151">
    <property type="entry name" value="RNase_H-like"/>
</dbReference>
<name>A0AAW2CPB0_9ROSI</name>
<dbReference type="CDD" id="cd06222">
    <property type="entry name" value="RNase_H_like"/>
    <property type="match status" value="1"/>
</dbReference>
<accession>A0AAW2CPB0</accession>
<protein>
    <recommendedName>
        <fullName evidence="1">RNase H type-1 domain-containing protein</fullName>
    </recommendedName>
</protein>
<dbReference type="Pfam" id="PF13456">
    <property type="entry name" value="RVT_3"/>
    <property type="match status" value="1"/>
</dbReference>
<reference evidence="2 3" key="1">
    <citation type="submission" date="2024-01" db="EMBL/GenBank/DDBJ databases">
        <title>A telomere-to-telomere, gap-free genome of sweet tea (Lithocarpus litseifolius).</title>
        <authorList>
            <person name="Zhou J."/>
        </authorList>
    </citation>
    <scope>NUCLEOTIDE SEQUENCE [LARGE SCALE GENOMIC DNA]</scope>
    <source>
        <strain evidence="2">Zhou-2022a</strain>
        <tissue evidence="2">Leaf</tissue>
    </source>
</reference>
<dbReference type="GO" id="GO:0004523">
    <property type="term" value="F:RNA-DNA hybrid ribonuclease activity"/>
    <property type="evidence" value="ECO:0007669"/>
    <property type="project" value="InterPro"/>
</dbReference>
<dbReference type="InterPro" id="IPR036397">
    <property type="entry name" value="RNaseH_sf"/>
</dbReference>
<proteinExistence type="predicted"/>
<dbReference type="SUPFAM" id="SSF53098">
    <property type="entry name" value="Ribonuclease H-like"/>
    <property type="match status" value="1"/>
</dbReference>
<dbReference type="Gene3D" id="3.30.420.10">
    <property type="entry name" value="Ribonuclease H-like superfamily/Ribonuclease H"/>
    <property type="match status" value="1"/>
</dbReference>
<dbReference type="EMBL" id="JAZDWU010000006">
    <property type="protein sequence ID" value="KAK9998875.1"/>
    <property type="molecule type" value="Genomic_DNA"/>
</dbReference>
<dbReference type="AlphaFoldDB" id="A0AAW2CPB0"/>
<evidence type="ECO:0000313" key="3">
    <source>
        <dbReference type="Proteomes" id="UP001459277"/>
    </source>
</evidence>
<dbReference type="PANTHER" id="PTHR47723">
    <property type="entry name" value="OS05G0353850 PROTEIN"/>
    <property type="match status" value="1"/>
</dbReference>
<organism evidence="2 3">
    <name type="scientific">Lithocarpus litseifolius</name>
    <dbReference type="NCBI Taxonomy" id="425828"/>
    <lineage>
        <taxon>Eukaryota</taxon>
        <taxon>Viridiplantae</taxon>
        <taxon>Streptophyta</taxon>
        <taxon>Embryophyta</taxon>
        <taxon>Tracheophyta</taxon>
        <taxon>Spermatophyta</taxon>
        <taxon>Magnoliopsida</taxon>
        <taxon>eudicotyledons</taxon>
        <taxon>Gunneridae</taxon>
        <taxon>Pentapetalae</taxon>
        <taxon>rosids</taxon>
        <taxon>fabids</taxon>
        <taxon>Fagales</taxon>
        <taxon>Fagaceae</taxon>
        <taxon>Lithocarpus</taxon>
    </lineage>
</organism>